<feature type="compositionally biased region" description="Polar residues" evidence="1">
    <location>
        <begin position="144"/>
        <end position="161"/>
    </location>
</feature>
<dbReference type="AlphaFoldDB" id="A0A2T4ACT8"/>
<gene>
    <name evidence="2" type="ORF">M431DRAFT_433180</name>
</gene>
<sequence length="268" mass="29278">MSNISHISYITVPLSNIESFLFRCFSLLLPSFSPDCKPHHLLSHSSPTVAQIAHISADLVLLMDSRGLYSNSSFRGSTPQRSSEQSIESDMDPGSCHMASRFYEILKESGLQRQLENGWGQPPLDDATAGSASAPSAGLGQGSDFSRPQSRQGPKTLSPSGSRKHREGGSHKSRKSKKSRSGQVKEEHDDDEEEDGMETIPPVQGSSKPYSPSSDSQATESSEERGTSGYKLNGQGYGSREYMSELDSELDTLRKHLLQRANAPRTFP</sequence>
<organism evidence="2 3">
    <name type="scientific">Trichoderma harzianum CBS 226.95</name>
    <dbReference type="NCBI Taxonomy" id="983964"/>
    <lineage>
        <taxon>Eukaryota</taxon>
        <taxon>Fungi</taxon>
        <taxon>Dikarya</taxon>
        <taxon>Ascomycota</taxon>
        <taxon>Pezizomycotina</taxon>
        <taxon>Sordariomycetes</taxon>
        <taxon>Hypocreomycetidae</taxon>
        <taxon>Hypocreales</taxon>
        <taxon>Hypocreaceae</taxon>
        <taxon>Trichoderma</taxon>
    </lineage>
</organism>
<evidence type="ECO:0000256" key="1">
    <source>
        <dbReference type="SAM" id="MobiDB-lite"/>
    </source>
</evidence>
<protein>
    <submittedName>
        <fullName evidence="2">Uncharacterized protein</fullName>
    </submittedName>
</protein>
<feature type="compositionally biased region" description="Low complexity" evidence="1">
    <location>
        <begin position="206"/>
        <end position="216"/>
    </location>
</feature>
<dbReference type="EMBL" id="KZ679680">
    <property type="protein sequence ID" value="PTB54904.1"/>
    <property type="molecule type" value="Genomic_DNA"/>
</dbReference>
<feature type="compositionally biased region" description="Polar residues" evidence="1">
    <location>
        <begin position="72"/>
        <end position="88"/>
    </location>
</feature>
<evidence type="ECO:0000313" key="2">
    <source>
        <dbReference type="EMBL" id="PTB54904.1"/>
    </source>
</evidence>
<reference evidence="2 3" key="1">
    <citation type="submission" date="2016-07" db="EMBL/GenBank/DDBJ databases">
        <title>Multiple horizontal gene transfer events from other fungi enriched the ability of initially mycotrophic Trichoderma (Ascomycota) to feed on dead plant biomass.</title>
        <authorList>
            <consortium name="DOE Joint Genome Institute"/>
            <person name="Aerts A."/>
            <person name="Atanasova L."/>
            <person name="Chenthamara K."/>
            <person name="Zhang J."/>
            <person name="Grujic M."/>
            <person name="Henrissat B."/>
            <person name="Kuo A."/>
            <person name="Salamov A."/>
            <person name="Lipzen A."/>
            <person name="Labutti K."/>
            <person name="Barry K."/>
            <person name="Miao Y."/>
            <person name="Rahimi M.J."/>
            <person name="Shen Q."/>
            <person name="Grigoriev I.V."/>
            <person name="Kubicek C.P."/>
            <person name="Druzhinina I.S."/>
        </authorList>
    </citation>
    <scope>NUCLEOTIDE SEQUENCE [LARGE SCALE GENOMIC DNA]</scope>
    <source>
        <strain evidence="2 3">CBS 226.95</strain>
    </source>
</reference>
<feature type="region of interest" description="Disordered" evidence="1">
    <location>
        <begin position="72"/>
        <end position="94"/>
    </location>
</feature>
<proteinExistence type="predicted"/>
<dbReference type="GeneID" id="36623679"/>
<evidence type="ECO:0000313" key="3">
    <source>
        <dbReference type="Proteomes" id="UP000241690"/>
    </source>
</evidence>
<keyword evidence="3" id="KW-1185">Reference proteome</keyword>
<feature type="compositionally biased region" description="Basic residues" evidence="1">
    <location>
        <begin position="162"/>
        <end position="180"/>
    </location>
</feature>
<dbReference type="RefSeq" id="XP_024774581.1">
    <property type="nucleotide sequence ID" value="XM_024915113.1"/>
</dbReference>
<feature type="compositionally biased region" description="Acidic residues" evidence="1">
    <location>
        <begin position="188"/>
        <end position="197"/>
    </location>
</feature>
<dbReference type="Proteomes" id="UP000241690">
    <property type="component" value="Unassembled WGS sequence"/>
</dbReference>
<feature type="region of interest" description="Disordered" evidence="1">
    <location>
        <begin position="115"/>
        <end position="243"/>
    </location>
</feature>
<feature type="compositionally biased region" description="Low complexity" evidence="1">
    <location>
        <begin position="129"/>
        <end position="138"/>
    </location>
</feature>
<accession>A0A2T4ACT8</accession>
<name>A0A2T4ACT8_TRIHA</name>